<dbReference type="InterPro" id="IPR027417">
    <property type="entry name" value="P-loop_NTPase"/>
</dbReference>
<dbReference type="Pfam" id="PF00271">
    <property type="entry name" value="Helicase_C"/>
    <property type="match status" value="1"/>
</dbReference>
<feature type="domain" description="Helicase C-terminal" evidence="5">
    <location>
        <begin position="327"/>
        <end position="468"/>
    </location>
</feature>
<comment type="caution">
    <text evidence="6">The sequence shown here is derived from an EMBL/GenBank/DDBJ whole genome shotgun (WGS) entry which is preliminary data.</text>
</comment>
<dbReference type="InterPro" id="IPR014001">
    <property type="entry name" value="Helicase_ATP-bd"/>
</dbReference>
<gene>
    <name evidence="6" type="ORF">ACFFGV_17615</name>
</gene>
<evidence type="ECO:0000313" key="7">
    <source>
        <dbReference type="Proteomes" id="UP001589836"/>
    </source>
</evidence>
<keyword evidence="3" id="KW-0238">DNA-binding</keyword>
<dbReference type="InterPro" id="IPR006935">
    <property type="entry name" value="Helicase/UvrB_N"/>
</dbReference>
<dbReference type="SMART" id="SM00490">
    <property type="entry name" value="HELICc"/>
    <property type="match status" value="1"/>
</dbReference>
<dbReference type="EMBL" id="JBHLTP010000013">
    <property type="protein sequence ID" value="MFC0525405.1"/>
    <property type="molecule type" value="Genomic_DNA"/>
</dbReference>
<keyword evidence="2" id="KW-0067">ATP-binding</keyword>
<dbReference type="SUPFAM" id="SSF52540">
    <property type="entry name" value="P-loop containing nucleoside triphosphate hydrolases"/>
    <property type="match status" value="1"/>
</dbReference>
<evidence type="ECO:0000259" key="4">
    <source>
        <dbReference type="PROSITE" id="PS51192"/>
    </source>
</evidence>
<protein>
    <submittedName>
        <fullName evidence="6">DEAD/DEAH box helicase</fullName>
    </submittedName>
</protein>
<keyword evidence="6" id="KW-0347">Helicase</keyword>
<dbReference type="SMART" id="SM00487">
    <property type="entry name" value="DEXDc"/>
    <property type="match status" value="1"/>
</dbReference>
<dbReference type="Pfam" id="PF04851">
    <property type="entry name" value="ResIII"/>
    <property type="match status" value="1"/>
</dbReference>
<name>A0ABV6LSM0_9BACI</name>
<keyword evidence="7" id="KW-1185">Reference proteome</keyword>
<keyword evidence="1" id="KW-0547">Nucleotide-binding</keyword>
<evidence type="ECO:0000256" key="3">
    <source>
        <dbReference type="ARBA" id="ARBA00023125"/>
    </source>
</evidence>
<evidence type="ECO:0000313" key="6">
    <source>
        <dbReference type="EMBL" id="MFC0525405.1"/>
    </source>
</evidence>
<feature type="domain" description="Helicase ATP-binding" evidence="4">
    <location>
        <begin position="146"/>
        <end position="280"/>
    </location>
</feature>
<sequence>MNFPLVTPSLDWIPHPNPTANPPQDKAMQLAGRIWIEHTLPLTLAEKKQFMKAGWLTSVRAITKSWRGYHCRRCGNSTQRLLAPWPCNCGQNCRYCRACIEMGRIASCTSLYLWTGADLQWITTPDACQWNGTLSPFQQQASTTIQKAIVDRRELLVWAVCGAGKTEMLFQGLAKAFEQGMRVCLATPRVDVVQELKPRFAEAFPQVKLAALFGGTKDVDNGSQFIVATTHQLYKYARAFDAIIIDEVDAFPYHADKSLHFAANRAAKHHAARIYLTATPRWHMKWRSHWKHLPTTFVPQRYHGHPLPIPQFISCFGIPSYMKKEKLPPSFYQWLQQRNKARRLIIFVPTIPMAEALAERIENAVFVHSEDEHRADKITRFREKQFPVLIATTILERGVTFPSVDVAVLQSDHAVFDEAALVQIAGRAGRSADDPTGEVIFFHSGRTEAMEKARHSIMTMNKRAERGW</sequence>
<keyword evidence="6" id="KW-0378">Hydrolase</keyword>
<dbReference type="PROSITE" id="PS51194">
    <property type="entry name" value="HELICASE_CTER"/>
    <property type="match status" value="1"/>
</dbReference>
<dbReference type="GO" id="GO:0004386">
    <property type="term" value="F:helicase activity"/>
    <property type="evidence" value="ECO:0007669"/>
    <property type="project" value="UniProtKB-KW"/>
</dbReference>
<organism evidence="6 7">
    <name type="scientific">Pontibacillus salicampi</name>
    <dbReference type="NCBI Taxonomy" id="1449801"/>
    <lineage>
        <taxon>Bacteria</taxon>
        <taxon>Bacillati</taxon>
        <taxon>Bacillota</taxon>
        <taxon>Bacilli</taxon>
        <taxon>Bacillales</taxon>
        <taxon>Bacillaceae</taxon>
        <taxon>Pontibacillus</taxon>
    </lineage>
</organism>
<proteinExistence type="predicted"/>
<dbReference type="Gene3D" id="3.40.50.300">
    <property type="entry name" value="P-loop containing nucleotide triphosphate hydrolases"/>
    <property type="match status" value="2"/>
</dbReference>
<accession>A0ABV6LSM0</accession>
<dbReference type="PANTHER" id="PTHR30580">
    <property type="entry name" value="PRIMOSOMAL PROTEIN N"/>
    <property type="match status" value="1"/>
</dbReference>
<dbReference type="Proteomes" id="UP001589836">
    <property type="component" value="Unassembled WGS sequence"/>
</dbReference>
<dbReference type="PROSITE" id="PS51192">
    <property type="entry name" value="HELICASE_ATP_BIND_1"/>
    <property type="match status" value="1"/>
</dbReference>
<evidence type="ECO:0000259" key="5">
    <source>
        <dbReference type="PROSITE" id="PS51194"/>
    </source>
</evidence>
<reference evidence="6 7" key="1">
    <citation type="submission" date="2024-09" db="EMBL/GenBank/DDBJ databases">
        <authorList>
            <person name="Sun Q."/>
            <person name="Mori K."/>
        </authorList>
    </citation>
    <scope>NUCLEOTIDE SEQUENCE [LARGE SCALE GENOMIC DNA]</scope>
    <source>
        <strain evidence="6 7">NCAIM B.02529</strain>
    </source>
</reference>
<evidence type="ECO:0000256" key="2">
    <source>
        <dbReference type="ARBA" id="ARBA00022840"/>
    </source>
</evidence>
<dbReference type="PANTHER" id="PTHR30580:SF1">
    <property type="entry name" value="COMF OPERON PROTEIN 1"/>
    <property type="match status" value="1"/>
</dbReference>
<dbReference type="RefSeq" id="WP_377350640.1">
    <property type="nucleotide sequence ID" value="NZ_JBHLTP010000013.1"/>
</dbReference>
<evidence type="ECO:0000256" key="1">
    <source>
        <dbReference type="ARBA" id="ARBA00022741"/>
    </source>
</evidence>
<dbReference type="InterPro" id="IPR001650">
    <property type="entry name" value="Helicase_C-like"/>
</dbReference>